<dbReference type="InterPro" id="IPR013783">
    <property type="entry name" value="Ig-like_fold"/>
</dbReference>
<dbReference type="Pfam" id="PF07833">
    <property type="entry name" value="Cu_amine_oxidN1"/>
    <property type="match status" value="1"/>
</dbReference>
<dbReference type="Gene3D" id="2.60.40.10">
    <property type="entry name" value="Immunoglobulins"/>
    <property type="match status" value="1"/>
</dbReference>
<feature type="domain" description="Copper amine oxidase-like N-terminal" evidence="3">
    <location>
        <begin position="41"/>
        <end position="146"/>
    </location>
</feature>
<feature type="signal peptide" evidence="2">
    <location>
        <begin position="1"/>
        <end position="33"/>
    </location>
</feature>
<keyword evidence="5" id="KW-1185">Reference proteome</keyword>
<evidence type="ECO:0000313" key="4">
    <source>
        <dbReference type="EMBL" id="MDN4605673.1"/>
    </source>
</evidence>
<protein>
    <submittedName>
        <fullName evidence="4">Copper amine oxidase N-terminal domain-containing protein</fullName>
    </submittedName>
</protein>
<feature type="chain" id="PRO_5046272969" evidence="2">
    <location>
        <begin position="34"/>
        <end position="1065"/>
    </location>
</feature>
<gene>
    <name evidence="4" type="ORF">P5G61_30915</name>
</gene>
<keyword evidence="2" id="KW-0732">Signal</keyword>
<name>A0ABT8JKJ7_9BACL</name>
<dbReference type="Gene3D" id="3.30.457.10">
    <property type="entry name" value="Copper amine oxidase-like, N-terminal domain"/>
    <property type="match status" value="1"/>
</dbReference>
<dbReference type="RefSeq" id="WP_301249948.1">
    <property type="nucleotide sequence ID" value="NZ_JAROCD010000026.1"/>
</dbReference>
<comment type="caution">
    <text evidence="4">The sequence shown here is derived from an EMBL/GenBank/DDBJ whole genome shotgun (WGS) entry which is preliminary data.</text>
</comment>
<dbReference type="SUPFAM" id="SSF55383">
    <property type="entry name" value="Copper amine oxidase, domain N"/>
    <property type="match status" value="1"/>
</dbReference>
<evidence type="ECO:0000256" key="2">
    <source>
        <dbReference type="SAM" id="SignalP"/>
    </source>
</evidence>
<dbReference type="Proteomes" id="UP001174205">
    <property type="component" value="Unassembled WGS sequence"/>
</dbReference>
<organism evidence="4 5">
    <name type="scientific">Paenibacillus vandeheii</name>
    <dbReference type="NCBI Taxonomy" id="3035917"/>
    <lineage>
        <taxon>Bacteria</taxon>
        <taxon>Bacillati</taxon>
        <taxon>Bacillota</taxon>
        <taxon>Bacilli</taxon>
        <taxon>Bacillales</taxon>
        <taxon>Paenibacillaceae</taxon>
        <taxon>Paenibacillus</taxon>
    </lineage>
</organism>
<proteinExistence type="predicted"/>
<evidence type="ECO:0000256" key="1">
    <source>
        <dbReference type="SAM" id="MobiDB-lite"/>
    </source>
</evidence>
<dbReference type="InterPro" id="IPR036582">
    <property type="entry name" value="Mao_N_sf"/>
</dbReference>
<accession>A0ABT8JKJ7</accession>
<feature type="compositionally biased region" description="Polar residues" evidence="1">
    <location>
        <begin position="1043"/>
        <end position="1065"/>
    </location>
</feature>
<dbReference type="InterPro" id="IPR012854">
    <property type="entry name" value="Cu_amine_oxidase-like_N"/>
</dbReference>
<dbReference type="EMBL" id="JAROCD010000026">
    <property type="protein sequence ID" value="MDN4605673.1"/>
    <property type="molecule type" value="Genomic_DNA"/>
</dbReference>
<evidence type="ECO:0000313" key="5">
    <source>
        <dbReference type="Proteomes" id="UP001174205"/>
    </source>
</evidence>
<evidence type="ECO:0000259" key="3">
    <source>
        <dbReference type="Pfam" id="PF07833"/>
    </source>
</evidence>
<feature type="compositionally biased region" description="Polar residues" evidence="1">
    <location>
        <begin position="972"/>
        <end position="988"/>
    </location>
</feature>
<feature type="region of interest" description="Disordered" evidence="1">
    <location>
        <begin position="972"/>
        <end position="991"/>
    </location>
</feature>
<feature type="region of interest" description="Disordered" evidence="1">
    <location>
        <begin position="1031"/>
        <end position="1065"/>
    </location>
</feature>
<sequence length="1065" mass="113002">MKKAGGRQVKKVMSALAVSAMLMSALPTSVMDAAARISIYINDAELSSAQAPVMKGGRVLVPLRSIFEGLDATVEYTNRTKTIKASRGDQEVSLTLGSKTAYINGEAIALDVPANTIKGNTMVPIRFVSEAFGEKVFWNSRNQRVDIKTTSTPPVDETKYAAWNIYGSVSGSNGDGRDLTVSFTRPTSEKAVSSYRIMLVKTRDVNSFNESAASVVPAANYTSVTPNGTDPRLTLNAQTRDVNGDLLNTSETYRLYVLTMGNSNNSYKNLLAWSSQSLKLNNVKTTVQPVTSLRIADISDYGDGRDLEINFTQPSTTSNITYYRAFVVKAKDSSSFNLTTANNVSSSNSTIIYKGNSTAVKTQLSSSTRDTSGELIKNGTSYVVYIVSVSSNAATADNKLSTVSSSLTLGVNTATAPVITSVRDNSDYGDGRDIQVSFNRSSDESKVANYRIFVVRNSVSSSFNLTTASNLSSSLYYNVNKTGNNITTTLPSSMKDTSGYNVTNLQDYRIYVMAVGNQQNGYTNALSSSSTLLRLTTNSNAGVASNIGVADVSDNGDGRDLRVSFNRASDESNVSAYRVYVVRSAYAGSFTLSAANASNNYYQVNKTGGNQSFTLPSNAVDTNGYTLSNNVSYRVFVLSVSTSGNSSQNALSSYSSQITLTANAAVTAPSNVAATDIGDNQDGRDLRVTFNRSTDETNVNHYRVFVVKSGTSFNLSSANAVSANYRTVNKTGYNQTVELFSNSKTVDGSNIINGVAYQVYVMAVNNNGSLANALSSSSNVITLASNTAVAAVSNVDATVKDATQASGNATDILVNFTKPQNVTGISNYALMIVPSGQINSFNLASAKVVLSLGNYLNISKNGSSTDVQPFAFTPDVNGTPIDSSKTYQVIIVSVSDSNTREASLSGASKIIKVNPKQQQPVDVKVASLTAKDATSTQGPILNFNPASNETGISEYRVFVVKDGQSFDVNKATELSNSSDRSQKINQGTPAGDINFSILNDTDGASIAAGSKYQVYILSVAKTNFKNALSDGSNSVTLKAPDSASVTPEPTSSGATESNQGSNVTP</sequence>
<reference evidence="4" key="1">
    <citation type="submission" date="2023-03" db="EMBL/GenBank/DDBJ databases">
        <title>MT1 and MT2 Draft Genomes of Novel Species.</title>
        <authorList>
            <person name="Venkateswaran K."/>
        </authorList>
    </citation>
    <scope>NUCLEOTIDE SEQUENCE</scope>
    <source>
        <strain evidence="4">F6_3S_P_1C</strain>
    </source>
</reference>